<comment type="caution">
    <text evidence="2">The sequence shown here is derived from an EMBL/GenBank/DDBJ whole genome shotgun (WGS) entry which is preliminary data.</text>
</comment>
<sequence length="77" mass="8419">MPPPGYEPEACDMKGQSTSQLAARPQKEEEGASQVFSNKRSTLPLVPRKAIPLAGGGRCYRKWEPDKLGGAEEDMSR</sequence>
<keyword evidence="3" id="KW-1185">Reference proteome</keyword>
<gene>
    <name evidence="2" type="ORF">CEXT_465961</name>
</gene>
<name>A0AAV4XXS4_CAEEX</name>
<feature type="region of interest" description="Disordered" evidence="1">
    <location>
        <begin position="1"/>
        <end position="40"/>
    </location>
</feature>
<dbReference type="EMBL" id="BPLR01000941">
    <property type="protein sequence ID" value="GIY98613.1"/>
    <property type="molecule type" value="Genomic_DNA"/>
</dbReference>
<accession>A0AAV4XXS4</accession>
<reference evidence="2 3" key="1">
    <citation type="submission" date="2021-06" db="EMBL/GenBank/DDBJ databases">
        <title>Caerostris extrusa draft genome.</title>
        <authorList>
            <person name="Kono N."/>
            <person name="Arakawa K."/>
        </authorList>
    </citation>
    <scope>NUCLEOTIDE SEQUENCE [LARGE SCALE GENOMIC DNA]</scope>
</reference>
<evidence type="ECO:0000313" key="3">
    <source>
        <dbReference type="Proteomes" id="UP001054945"/>
    </source>
</evidence>
<organism evidence="2 3">
    <name type="scientific">Caerostris extrusa</name>
    <name type="common">Bark spider</name>
    <name type="synonym">Caerostris bankana</name>
    <dbReference type="NCBI Taxonomy" id="172846"/>
    <lineage>
        <taxon>Eukaryota</taxon>
        <taxon>Metazoa</taxon>
        <taxon>Ecdysozoa</taxon>
        <taxon>Arthropoda</taxon>
        <taxon>Chelicerata</taxon>
        <taxon>Arachnida</taxon>
        <taxon>Araneae</taxon>
        <taxon>Araneomorphae</taxon>
        <taxon>Entelegynae</taxon>
        <taxon>Araneoidea</taxon>
        <taxon>Araneidae</taxon>
        <taxon>Caerostris</taxon>
    </lineage>
</organism>
<dbReference type="AlphaFoldDB" id="A0AAV4XXS4"/>
<dbReference type="Proteomes" id="UP001054945">
    <property type="component" value="Unassembled WGS sequence"/>
</dbReference>
<proteinExistence type="predicted"/>
<evidence type="ECO:0000313" key="2">
    <source>
        <dbReference type="EMBL" id="GIY98613.1"/>
    </source>
</evidence>
<protein>
    <submittedName>
        <fullName evidence="2">Uncharacterized protein</fullName>
    </submittedName>
</protein>
<evidence type="ECO:0000256" key="1">
    <source>
        <dbReference type="SAM" id="MobiDB-lite"/>
    </source>
</evidence>